<dbReference type="Proteomes" id="UP001165065">
    <property type="component" value="Unassembled WGS sequence"/>
</dbReference>
<evidence type="ECO:0000256" key="5">
    <source>
        <dbReference type="ARBA" id="ARBA00023054"/>
    </source>
</evidence>
<protein>
    <recommendedName>
        <fullName evidence="7">Kinesin-like protein</fullName>
    </recommendedName>
</protein>
<dbReference type="SUPFAM" id="SSF52540">
    <property type="entry name" value="P-loop containing nucleoside triphosphate hydrolases"/>
    <property type="match status" value="1"/>
</dbReference>
<evidence type="ECO:0000259" key="10">
    <source>
        <dbReference type="PROSITE" id="PS50067"/>
    </source>
</evidence>
<keyword evidence="4 6" id="KW-0067">ATP-binding</keyword>
<evidence type="ECO:0000256" key="9">
    <source>
        <dbReference type="SAM" id="MobiDB-lite"/>
    </source>
</evidence>
<dbReference type="GO" id="GO:0007052">
    <property type="term" value="P:mitotic spindle organization"/>
    <property type="evidence" value="ECO:0007669"/>
    <property type="project" value="TreeGrafter"/>
</dbReference>
<dbReference type="GO" id="GO:0005524">
    <property type="term" value="F:ATP binding"/>
    <property type="evidence" value="ECO:0007669"/>
    <property type="project" value="UniProtKB-UniRule"/>
</dbReference>
<comment type="subcellular location">
    <subcellularLocation>
        <location evidence="1">Cytoplasm</location>
    </subcellularLocation>
</comment>
<dbReference type="GO" id="GO:0007018">
    <property type="term" value="P:microtubule-based movement"/>
    <property type="evidence" value="ECO:0007669"/>
    <property type="project" value="InterPro"/>
</dbReference>
<evidence type="ECO:0000313" key="11">
    <source>
        <dbReference type="EMBL" id="GMI33449.1"/>
    </source>
</evidence>
<keyword evidence="5 8" id="KW-0175">Coiled coil</keyword>
<dbReference type="Gene3D" id="3.40.850.10">
    <property type="entry name" value="Kinesin motor domain"/>
    <property type="match status" value="1"/>
</dbReference>
<feature type="domain" description="Kinesin motor" evidence="10">
    <location>
        <begin position="5"/>
        <end position="351"/>
    </location>
</feature>
<keyword evidence="12" id="KW-1185">Reference proteome</keyword>
<feature type="region of interest" description="Disordered" evidence="9">
    <location>
        <begin position="597"/>
        <end position="622"/>
    </location>
</feature>
<evidence type="ECO:0000256" key="6">
    <source>
        <dbReference type="PROSITE-ProRule" id="PRU00283"/>
    </source>
</evidence>
<accession>A0A9W7L6C3</accession>
<comment type="similarity">
    <text evidence="6 7">Belongs to the TRAFAC class myosin-kinesin ATPase superfamily. Kinesin family.</text>
</comment>
<organism evidence="11 12">
    <name type="scientific">Triparma columacea</name>
    <dbReference type="NCBI Taxonomy" id="722753"/>
    <lineage>
        <taxon>Eukaryota</taxon>
        <taxon>Sar</taxon>
        <taxon>Stramenopiles</taxon>
        <taxon>Ochrophyta</taxon>
        <taxon>Bolidophyceae</taxon>
        <taxon>Parmales</taxon>
        <taxon>Triparmaceae</taxon>
        <taxon>Triparma</taxon>
    </lineage>
</organism>
<dbReference type="InterPro" id="IPR036961">
    <property type="entry name" value="Kinesin_motor_dom_sf"/>
</dbReference>
<evidence type="ECO:0000256" key="7">
    <source>
        <dbReference type="RuleBase" id="RU000394"/>
    </source>
</evidence>
<sequence length="776" mass="88034">MTNDGVRVAVRTRPISKKEQQLGSKCCLVLNQSRAEVEITDFKKQEKDATKKFTFDFVYDVGSEQVELFKELGIPLLDRAIDGYNGTIFAYGQTGSGKTWTMMGNDEKPGLIPQLNADLFRRVTDISTGKDEGGEGSESTTISFLITVGYVEIYNEVIMDLLNPSDKKLVIRESPDKGVYIQGASQVVCKSESDVMRLVNQGSAVRKVAATQMNATSSRSHSVFTIKVEKRTFEKTEEKTKETMLTSKINLVDLAGSERASKTGASGDTLKEGAAINKSLMTLGKVINALGDLSKGKSVHIPYRDSQLTRLLQESLGGNASTLMLAALSPADYNHDETLTTLQYARRVKMVENKVEKNEDVHEKEIRKLKEEIEELRAMLARGGEAAVAGEGVESEADKEKARQMMDKIRELEEGKSGAWEEKERLSRELEEERGRNMGVAIGGIIDNVKEEKIKYMKKIKRLQNQKGKNVEKGKKGKEDYAKLKKGMESDMERYKQLQGEFEAMDDGSSEKDKAEVGLAELLDDIEGVRHKLVEKKKSLLKLKEENDKIDEELIEARAELVSAGEVLNQNDELRKKIVEEERKKFEDTKEEYLEKELKEERERIESERDKIKEQHKGNRIEMMKRMGALKLQMNKERSTKEVLLQNELEMKTKECLEMEGEISKLKEEVARKDERAVELEVGGEEKDEEIKGLREELQRERARREDVEGEVQMSLAREKDLMEAEDGEGAVEVMMEGLNRERKLYQEKYEEMRGLLRQAMVDVVYLTKKVKALGG</sequence>
<feature type="coiled-coil region" evidence="8">
    <location>
        <begin position="352"/>
        <end position="386"/>
    </location>
</feature>
<keyword evidence="3 6" id="KW-0547">Nucleotide-binding</keyword>
<dbReference type="CDD" id="cd00106">
    <property type="entry name" value="KISc"/>
    <property type="match status" value="1"/>
</dbReference>
<dbReference type="PANTHER" id="PTHR47969">
    <property type="entry name" value="CHROMOSOME-ASSOCIATED KINESIN KIF4A-RELATED"/>
    <property type="match status" value="1"/>
</dbReference>
<keyword evidence="6 7" id="KW-0505">Motor protein</keyword>
<dbReference type="PROSITE" id="PS00411">
    <property type="entry name" value="KINESIN_MOTOR_1"/>
    <property type="match status" value="1"/>
</dbReference>
<dbReference type="PROSITE" id="PS50067">
    <property type="entry name" value="KINESIN_MOTOR_2"/>
    <property type="match status" value="1"/>
</dbReference>
<gene>
    <name evidence="11" type="ORF">TrCOL_g13609</name>
</gene>
<dbReference type="PANTHER" id="PTHR47969:SF15">
    <property type="entry name" value="CHROMOSOME-ASSOCIATED KINESIN KIF4A-RELATED"/>
    <property type="match status" value="1"/>
</dbReference>
<evidence type="ECO:0000256" key="3">
    <source>
        <dbReference type="ARBA" id="ARBA00022741"/>
    </source>
</evidence>
<evidence type="ECO:0000256" key="8">
    <source>
        <dbReference type="SAM" id="Coils"/>
    </source>
</evidence>
<dbReference type="PRINTS" id="PR00380">
    <property type="entry name" value="KINESINHEAVY"/>
</dbReference>
<dbReference type="GO" id="GO:0008017">
    <property type="term" value="F:microtubule binding"/>
    <property type="evidence" value="ECO:0007669"/>
    <property type="project" value="InterPro"/>
</dbReference>
<dbReference type="GO" id="GO:0005737">
    <property type="term" value="C:cytoplasm"/>
    <property type="evidence" value="ECO:0007669"/>
    <property type="project" value="UniProtKB-SubCell"/>
</dbReference>
<dbReference type="GO" id="GO:0005874">
    <property type="term" value="C:microtubule"/>
    <property type="evidence" value="ECO:0007669"/>
    <property type="project" value="UniProtKB-KW"/>
</dbReference>
<name>A0A9W7L6C3_9STRA</name>
<dbReference type="Pfam" id="PF00225">
    <property type="entry name" value="Kinesin"/>
    <property type="match status" value="1"/>
</dbReference>
<dbReference type="GO" id="GO:0051231">
    <property type="term" value="P:spindle elongation"/>
    <property type="evidence" value="ECO:0007669"/>
    <property type="project" value="TreeGrafter"/>
</dbReference>
<keyword evidence="7" id="KW-0493">Microtubule</keyword>
<dbReference type="InterPro" id="IPR001752">
    <property type="entry name" value="Kinesin_motor_dom"/>
</dbReference>
<reference evidence="12" key="1">
    <citation type="journal article" date="2023" name="Commun. Biol.">
        <title>Genome analysis of Parmales, the sister group of diatoms, reveals the evolutionary specialization of diatoms from phago-mixotrophs to photoautotrophs.</title>
        <authorList>
            <person name="Ban H."/>
            <person name="Sato S."/>
            <person name="Yoshikawa S."/>
            <person name="Yamada K."/>
            <person name="Nakamura Y."/>
            <person name="Ichinomiya M."/>
            <person name="Sato N."/>
            <person name="Blanc-Mathieu R."/>
            <person name="Endo H."/>
            <person name="Kuwata A."/>
            <person name="Ogata H."/>
        </authorList>
    </citation>
    <scope>NUCLEOTIDE SEQUENCE [LARGE SCALE GENOMIC DNA]</scope>
</reference>
<dbReference type="EMBL" id="BRYA01000821">
    <property type="protein sequence ID" value="GMI33449.1"/>
    <property type="molecule type" value="Genomic_DNA"/>
</dbReference>
<evidence type="ECO:0000256" key="1">
    <source>
        <dbReference type="ARBA" id="ARBA00004496"/>
    </source>
</evidence>
<comment type="caution">
    <text evidence="11">The sequence shown here is derived from an EMBL/GenBank/DDBJ whole genome shotgun (WGS) entry which is preliminary data.</text>
</comment>
<dbReference type="GO" id="GO:0005875">
    <property type="term" value="C:microtubule associated complex"/>
    <property type="evidence" value="ECO:0007669"/>
    <property type="project" value="TreeGrafter"/>
</dbReference>
<dbReference type="GO" id="GO:0003777">
    <property type="term" value="F:microtubule motor activity"/>
    <property type="evidence" value="ECO:0007669"/>
    <property type="project" value="InterPro"/>
</dbReference>
<keyword evidence="2" id="KW-0963">Cytoplasm</keyword>
<dbReference type="FunFam" id="3.40.850.10:FF:000082">
    <property type="entry name" value="OSM3-like kinesin"/>
    <property type="match status" value="1"/>
</dbReference>
<dbReference type="InterPro" id="IPR027417">
    <property type="entry name" value="P-loop_NTPase"/>
</dbReference>
<feature type="coiled-coil region" evidence="8">
    <location>
        <begin position="649"/>
        <end position="711"/>
    </location>
</feature>
<evidence type="ECO:0000256" key="4">
    <source>
        <dbReference type="ARBA" id="ARBA00022840"/>
    </source>
</evidence>
<dbReference type="AlphaFoldDB" id="A0A9W7L6C3"/>
<evidence type="ECO:0000313" key="12">
    <source>
        <dbReference type="Proteomes" id="UP001165065"/>
    </source>
</evidence>
<dbReference type="InterPro" id="IPR027640">
    <property type="entry name" value="Kinesin-like_fam"/>
</dbReference>
<feature type="binding site" evidence="6">
    <location>
        <begin position="92"/>
        <end position="99"/>
    </location>
    <ligand>
        <name>ATP</name>
        <dbReference type="ChEBI" id="CHEBI:30616"/>
    </ligand>
</feature>
<proteinExistence type="inferred from homology"/>
<dbReference type="SMART" id="SM00129">
    <property type="entry name" value="KISc"/>
    <property type="match status" value="1"/>
</dbReference>
<dbReference type="InterPro" id="IPR019821">
    <property type="entry name" value="Kinesin_motor_CS"/>
</dbReference>
<evidence type="ECO:0000256" key="2">
    <source>
        <dbReference type="ARBA" id="ARBA00022490"/>
    </source>
</evidence>
<dbReference type="OrthoDB" id="3176171at2759"/>